<evidence type="ECO:0000259" key="4">
    <source>
        <dbReference type="Pfam" id="PF02880"/>
    </source>
</evidence>
<dbReference type="PANTHER" id="PTHR42946">
    <property type="entry name" value="PHOSPHOHEXOSE MUTASE"/>
    <property type="match status" value="1"/>
</dbReference>
<dbReference type="Pfam" id="PF02880">
    <property type="entry name" value="PGM_PMM_III"/>
    <property type="match status" value="1"/>
</dbReference>
<gene>
    <name evidence="5" type="ORF">ACFQ1S_26160</name>
</gene>
<comment type="caution">
    <text evidence="5">The sequence shown here is derived from an EMBL/GenBank/DDBJ whole genome shotgun (WGS) entry which is preliminary data.</text>
</comment>
<organism evidence="5 6">
    <name type="scientific">Kibdelosporangium lantanae</name>
    <dbReference type="NCBI Taxonomy" id="1497396"/>
    <lineage>
        <taxon>Bacteria</taxon>
        <taxon>Bacillati</taxon>
        <taxon>Actinomycetota</taxon>
        <taxon>Actinomycetes</taxon>
        <taxon>Pseudonocardiales</taxon>
        <taxon>Pseudonocardiaceae</taxon>
        <taxon>Kibdelosporangium</taxon>
    </lineage>
</organism>
<evidence type="ECO:0000259" key="3">
    <source>
        <dbReference type="Pfam" id="PF00408"/>
    </source>
</evidence>
<feature type="non-terminal residue" evidence="5">
    <location>
        <position position="1"/>
    </location>
</feature>
<evidence type="ECO:0000313" key="5">
    <source>
        <dbReference type="EMBL" id="MFD1048767.1"/>
    </source>
</evidence>
<dbReference type="InterPro" id="IPR050060">
    <property type="entry name" value="Phosphoglucosamine_mutase"/>
</dbReference>
<dbReference type="SUPFAM" id="SSF53738">
    <property type="entry name" value="Phosphoglucomutase, first 3 domains"/>
    <property type="match status" value="1"/>
</dbReference>
<dbReference type="Pfam" id="PF00408">
    <property type="entry name" value="PGM_PMM_IV"/>
    <property type="match status" value="1"/>
</dbReference>
<evidence type="ECO:0000256" key="2">
    <source>
        <dbReference type="ARBA" id="ARBA00022553"/>
    </source>
</evidence>
<dbReference type="Gene3D" id="3.30.310.50">
    <property type="entry name" value="Alpha-D-phosphohexomutase, C-terminal domain"/>
    <property type="match status" value="1"/>
</dbReference>
<keyword evidence="6" id="KW-1185">Reference proteome</keyword>
<keyword evidence="2" id="KW-0597">Phosphoprotein</keyword>
<protein>
    <submittedName>
        <fullName evidence="5">Phosphoglucosamine mutase</fullName>
    </submittedName>
</protein>
<evidence type="ECO:0000313" key="6">
    <source>
        <dbReference type="Proteomes" id="UP001597045"/>
    </source>
</evidence>
<feature type="domain" description="Alpha-D-phosphohexomutase alpha/beta/alpha" evidence="4">
    <location>
        <begin position="20"/>
        <end position="128"/>
    </location>
</feature>
<accession>A0ABW3MDW3</accession>
<dbReference type="InterPro" id="IPR016055">
    <property type="entry name" value="A-D-PHexomutase_a/b/a-I/II/III"/>
</dbReference>
<dbReference type="PANTHER" id="PTHR42946:SF1">
    <property type="entry name" value="PHOSPHOGLUCOMUTASE (ALPHA-D-GLUCOSE-1,6-BISPHOSPHATE-DEPENDENT)"/>
    <property type="match status" value="1"/>
</dbReference>
<evidence type="ECO:0000256" key="1">
    <source>
        <dbReference type="ARBA" id="ARBA00001946"/>
    </source>
</evidence>
<feature type="domain" description="Alpha-D-phosphohexomutase C-terminal" evidence="3">
    <location>
        <begin position="135"/>
        <end position="200"/>
    </location>
</feature>
<dbReference type="InterPro" id="IPR005846">
    <property type="entry name" value="A-D-PHexomutase_a/b/a-III"/>
</dbReference>
<dbReference type="InterPro" id="IPR036900">
    <property type="entry name" value="A-D-PHexomutase_C_sf"/>
</dbReference>
<dbReference type="InterPro" id="IPR005843">
    <property type="entry name" value="A-D-PHexomutase_C"/>
</dbReference>
<dbReference type="Proteomes" id="UP001597045">
    <property type="component" value="Unassembled WGS sequence"/>
</dbReference>
<sequence>HDGDADRLIAVDESGGRLDGADFLAIFAINSHQSGNLPGNTIVTTPVTNSGLHTSLQRQGINVVESAIGDRSVLQLMLRAGYRLGGEQYGHIIMLDRATTGDGILTALRLMTIMASTGRTMAELATSWTRKPQSMVNIVVPDRRFLHRCPELGDLVAAEHERLADRGRLTVRTSTIEPVVRVSCEAPAQEEVDAVTERVVSAIRQRVHDEETCRPGGERLVVGS</sequence>
<dbReference type="SUPFAM" id="SSF55957">
    <property type="entry name" value="Phosphoglucomutase, C-terminal domain"/>
    <property type="match status" value="1"/>
</dbReference>
<name>A0ABW3MDW3_9PSEU</name>
<reference evidence="6" key="1">
    <citation type="journal article" date="2019" name="Int. J. Syst. Evol. Microbiol.">
        <title>The Global Catalogue of Microorganisms (GCM) 10K type strain sequencing project: providing services to taxonomists for standard genome sequencing and annotation.</title>
        <authorList>
            <consortium name="The Broad Institute Genomics Platform"/>
            <consortium name="The Broad Institute Genome Sequencing Center for Infectious Disease"/>
            <person name="Wu L."/>
            <person name="Ma J."/>
        </authorList>
    </citation>
    <scope>NUCLEOTIDE SEQUENCE [LARGE SCALE GENOMIC DNA]</scope>
    <source>
        <strain evidence="6">JCM 31486</strain>
    </source>
</reference>
<dbReference type="Gene3D" id="3.40.120.10">
    <property type="entry name" value="Alpha-D-Glucose-1,6-Bisphosphate, subunit A, domain 3"/>
    <property type="match status" value="2"/>
</dbReference>
<proteinExistence type="predicted"/>
<dbReference type="EMBL" id="JBHTIS010001782">
    <property type="protein sequence ID" value="MFD1048767.1"/>
    <property type="molecule type" value="Genomic_DNA"/>
</dbReference>
<comment type="cofactor">
    <cofactor evidence="1">
        <name>Mg(2+)</name>
        <dbReference type="ChEBI" id="CHEBI:18420"/>
    </cofactor>
</comment>